<feature type="compositionally biased region" description="Polar residues" evidence="1">
    <location>
        <begin position="127"/>
        <end position="138"/>
    </location>
</feature>
<feature type="region of interest" description="Disordered" evidence="1">
    <location>
        <begin position="100"/>
        <end position="141"/>
    </location>
</feature>
<gene>
    <name evidence="2" type="ORF">SMD27_08230</name>
</gene>
<protein>
    <submittedName>
        <fullName evidence="2">Uncharacterized protein</fullName>
    </submittedName>
</protein>
<keyword evidence="3" id="KW-1185">Reference proteome</keyword>
<sequence>MNDMDMEIRPFSGALSARSGALEGIYDQTDQSRAAVIREEGENSVAAATVSDPSVLRYDSFRYVYKPDFGRVVLLDQDPMTGEPISQIPSQRVLELYAEQRRGETKSSSVPGATEGAGSADVKRRMTSGQGSVAVTSTAGSQPAHAAIAPASIATGATTAKPVNITI</sequence>
<proteinExistence type="predicted"/>
<name>A0ABU5E974_9PROT</name>
<evidence type="ECO:0000313" key="3">
    <source>
        <dbReference type="Proteomes" id="UP001279642"/>
    </source>
</evidence>
<evidence type="ECO:0000256" key="1">
    <source>
        <dbReference type="SAM" id="MobiDB-lite"/>
    </source>
</evidence>
<comment type="caution">
    <text evidence="2">The sequence shown here is derived from an EMBL/GenBank/DDBJ whole genome shotgun (WGS) entry which is preliminary data.</text>
</comment>
<dbReference type="Proteomes" id="UP001279642">
    <property type="component" value="Unassembled WGS sequence"/>
</dbReference>
<evidence type="ECO:0000313" key="2">
    <source>
        <dbReference type="EMBL" id="MDY0882827.1"/>
    </source>
</evidence>
<accession>A0ABU5E974</accession>
<reference evidence="2 3" key="1">
    <citation type="journal article" date="2016" name="Antonie Van Leeuwenhoek">
        <title>Dongia soli sp. nov., isolated from soil from Dokdo, Korea.</title>
        <authorList>
            <person name="Kim D.U."/>
            <person name="Lee H."/>
            <person name="Kim H."/>
            <person name="Kim S.G."/>
            <person name="Ka J.O."/>
        </authorList>
    </citation>
    <scope>NUCLEOTIDE SEQUENCE [LARGE SCALE GENOMIC DNA]</scope>
    <source>
        <strain evidence="2 3">D78</strain>
    </source>
</reference>
<dbReference type="EMBL" id="JAXCLW010000002">
    <property type="protein sequence ID" value="MDY0882827.1"/>
    <property type="molecule type" value="Genomic_DNA"/>
</dbReference>
<dbReference type="RefSeq" id="WP_320507888.1">
    <property type="nucleotide sequence ID" value="NZ_JAXCLW010000002.1"/>
</dbReference>
<organism evidence="2 3">
    <name type="scientific">Dongia soli</name>
    <dbReference type="NCBI Taxonomy" id="600628"/>
    <lineage>
        <taxon>Bacteria</taxon>
        <taxon>Pseudomonadati</taxon>
        <taxon>Pseudomonadota</taxon>
        <taxon>Alphaproteobacteria</taxon>
        <taxon>Rhodospirillales</taxon>
        <taxon>Dongiaceae</taxon>
        <taxon>Dongia</taxon>
    </lineage>
</organism>